<feature type="region of interest" description="Disordered" evidence="1">
    <location>
        <begin position="1"/>
        <end position="55"/>
    </location>
</feature>
<dbReference type="RefSeq" id="WP_109236784.1">
    <property type="nucleotide sequence ID" value="NZ_BMXZ01000005.1"/>
</dbReference>
<sequence length="73" mass="8440">MPHLPADKRYFDSQQGKILSESYGGKRRRSTETDNASRNELYRNTEIPKAQHHVSPQISKRSLLLLLPPNIRP</sequence>
<gene>
    <name evidence="2" type="ORF">DC082_09565</name>
</gene>
<accession>A0A2U2AIA0</accession>
<name>A0A2U2AIA0_9GAMM</name>
<proteinExistence type="predicted"/>
<evidence type="ECO:0000256" key="1">
    <source>
        <dbReference type="SAM" id="MobiDB-lite"/>
    </source>
</evidence>
<protein>
    <submittedName>
        <fullName evidence="2">Uncharacterized protein</fullName>
    </submittedName>
</protein>
<reference evidence="2 3" key="1">
    <citation type="journal article" date="2018" name="Genome Announc.">
        <title>Ignatzschineria cameli sp. nov., isolated from necrotic foot tissue of dromedaries (Camelus dromedarius) and associated maggots (Wohlfahrtia species) in Dubai.</title>
        <authorList>
            <person name="Tsang C.C."/>
            <person name="Tang J.Y."/>
            <person name="Fong J.Y."/>
            <person name="Kinne J."/>
            <person name="Lee H.H."/>
            <person name="Joseph M."/>
            <person name="Jose S."/>
            <person name="Schuster R.K."/>
            <person name="Tang Y."/>
            <person name="Sivakumar S."/>
            <person name="Chen J.H."/>
            <person name="Teng J.L."/>
            <person name="Lau S.K."/>
            <person name="Wernery U."/>
            <person name="Woo P.C."/>
        </authorList>
    </citation>
    <scope>NUCLEOTIDE SEQUENCE [LARGE SCALE GENOMIC DNA]</scope>
    <source>
        <strain evidence="2 3">KCTC 22643</strain>
    </source>
</reference>
<feature type="compositionally biased region" description="Basic and acidic residues" evidence="1">
    <location>
        <begin position="1"/>
        <end position="11"/>
    </location>
</feature>
<dbReference type="Proteomes" id="UP000244948">
    <property type="component" value="Unassembled WGS sequence"/>
</dbReference>
<feature type="compositionally biased region" description="Basic and acidic residues" evidence="1">
    <location>
        <begin position="30"/>
        <end position="43"/>
    </location>
</feature>
<comment type="caution">
    <text evidence="2">The sequence shown here is derived from an EMBL/GenBank/DDBJ whole genome shotgun (WGS) entry which is preliminary data.</text>
</comment>
<dbReference type="EMBL" id="QEWR01000006">
    <property type="protein sequence ID" value="PWD82395.1"/>
    <property type="molecule type" value="Genomic_DNA"/>
</dbReference>
<organism evidence="2 3">
    <name type="scientific">Ignatzschineria indica</name>
    <dbReference type="NCBI Taxonomy" id="472583"/>
    <lineage>
        <taxon>Bacteria</taxon>
        <taxon>Pseudomonadati</taxon>
        <taxon>Pseudomonadota</taxon>
        <taxon>Gammaproteobacteria</taxon>
        <taxon>Cardiobacteriales</taxon>
        <taxon>Ignatzschineriaceae</taxon>
        <taxon>Ignatzschineria</taxon>
    </lineage>
</organism>
<dbReference type="AlphaFoldDB" id="A0A2U2AIA0"/>
<evidence type="ECO:0000313" key="3">
    <source>
        <dbReference type="Proteomes" id="UP000244948"/>
    </source>
</evidence>
<evidence type="ECO:0000313" key="2">
    <source>
        <dbReference type="EMBL" id="PWD82395.1"/>
    </source>
</evidence>
<keyword evidence="3" id="KW-1185">Reference proteome</keyword>